<accession>D7WBN6</accession>
<dbReference type="OrthoDB" id="335726at2"/>
<dbReference type="Pfam" id="PF00106">
    <property type="entry name" value="adh_short"/>
    <property type="match status" value="1"/>
</dbReference>
<evidence type="ECO:0000313" key="2">
    <source>
        <dbReference type="Proteomes" id="UP000004208"/>
    </source>
</evidence>
<organism evidence="1 2">
    <name type="scientific">Corynebacterium genitalium ATCC 33030</name>
    <dbReference type="NCBI Taxonomy" id="585529"/>
    <lineage>
        <taxon>Bacteria</taxon>
        <taxon>Bacillati</taxon>
        <taxon>Actinomycetota</taxon>
        <taxon>Actinomycetes</taxon>
        <taxon>Mycobacteriales</taxon>
        <taxon>Corynebacteriaceae</taxon>
        <taxon>Corynebacterium</taxon>
    </lineage>
</organism>
<dbReference type="InterPro" id="IPR002347">
    <property type="entry name" value="SDR_fam"/>
</dbReference>
<evidence type="ECO:0000313" key="1">
    <source>
        <dbReference type="EMBL" id="EFK55267.1"/>
    </source>
</evidence>
<gene>
    <name evidence="1" type="ORF">HMPREF0291_10525</name>
</gene>
<dbReference type="AlphaFoldDB" id="D7WBN6"/>
<proteinExistence type="predicted"/>
<dbReference type="RefSeq" id="WP_005287518.1">
    <property type="nucleotide sequence ID" value="NZ_CM000961.1"/>
</dbReference>
<name>D7WBN6_9CORY</name>
<dbReference type="SUPFAM" id="SSF51735">
    <property type="entry name" value="NAD(P)-binding Rossmann-fold domains"/>
    <property type="match status" value="1"/>
</dbReference>
<sequence length="47" mass="5013">MNAEQNAQKYAIVTGAASGIGKEVARQLADDGWHVAITDINADGRER</sequence>
<dbReference type="HOGENOM" id="CLU_3166937_0_0_11"/>
<dbReference type="EMBL" id="ACLJ02000001">
    <property type="protein sequence ID" value="EFK55267.1"/>
    <property type="molecule type" value="Genomic_DNA"/>
</dbReference>
<dbReference type="Proteomes" id="UP000004208">
    <property type="component" value="Unassembled WGS sequence"/>
</dbReference>
<dbReference type="InterPro" id="IPR036291">
    <property type="entry name" value="NAD(P)-bd_dom_sf"/>
</dbReference>
<keyword evidence="2" id="KW-1185">Reference proteome</keyword>
<protein>
    <submittedName>
        <fullName evidence="1">Uncharacterized protein</fullName>
    </submittedName>
</protein>
<dbReference type="Gene3D" id="3.40.50.720">
    <property type="entry name" value="NAD(P)-binding Rossmann-like Domain"/>
    <property type="match status" value="1"/>
</dbReference>
<reference evidence="1" key="1">
    <citation type="submission" date="2010-06" db="EMBL/GenBank/DDBJ databases">
        <authorList>
            <person name="Muzny D."/>
            <person name="Qin X."/>
            <person name="Buhay C."/>
            <person name="Dugan-Rocha S."/>
            <person name="Ding Y."/>
            <person name="Chen G."/>
            <person name="Hawes A."/>
            <person name="Holder M."/>
            <person name="Jhangiani S."/>
            <person name="Johnson A."/>
            <person name="Khan Z."/>
            <person name="Li Z."/>
            <person name="Liu W."/>
            <person name="Liu X."/>
            <person name="Perez L."/>
            <person name="Shen H."/>
            <person name="Wang Q."/>
            <person name="Watt J."/>
            <person name="Xi L."/>
            <person name="Xin Y."/>
            <person name="Zhou J."/>
            <person name="Deng J."/>
            <person name="Jiang H."/>
            <person name="Liu Y."/>
            <person name="Qu J."/>
            <person name="Song X.-Z."/>
            <person name="Zhang L."/>
            <person name="Villasana D."/>
            <person name="Johnson A."/>
            <person name="Liu J."/>
            <person name="Liyanage D."/>
            <person name="Lorensuhewa L."/>
            <person name="Robinson T."/>
            <person name="Song A."/>
            <person name="Song B.-B."/>
            <person name="Dinh H."/>
            <person name="Thornton R."/>
            <person name="Coyle M."/>
            <person name="Francisco L."/>
            <person name="Jackson L."/>
            <person name="Javaid M."/>
            <person name="Korchina V."/>
            <person name="Kovar C."/>
            <person name="Mata R."/>
            <person name="Mathew T."/>
            <person name="Ngo R."/>
            <person name="Nguyen L."/>
            <person name="Nguyen N."/>
            <person name="Okwuonu G."/>
            <person name="Ongeri F."/>
            <person name="Pham C."/>
            <person name="Simmons D."/>
            <person name="Wilczek-Boney K."/>
            <person name="Hale W."/>
            <person name="Jakkamsetti A."/>
            <person name="Pham P."/>
            <person name="Ruth R."/>
            <person name="San Lucas F."/>
            <person name="Warren J."/>
            <person name="Zhang J."/>
            <person name="Zhao Z."/>
            <person name="Zhou C."/>
            <person name="Zhu D."/>
            <person name="Lee S."/>
            <person name="Bess C."/>
            <person name="Blankenburg K."/>
            <person name="Forbes L."/>
            <person name="Fu Q."/>
            <person name="Gubbala S."/>
            <person name="Hirani K."/>
            <person name="Jayaseelan J.C."/>
            <person name="Lara F."/>
            <person name="Munidasa M."/>
            <person name="Palculict T."/>
            <person name="Patil S."/>
            <person name="Pu L.-L."/>
            <person name="Saada N."/>
            <person name="Tang L."/>
            <person name="Weissenberger G."/>
            <person name="Zhu Y."/>
            <person name="Hemphill L."/>
            <person name="Shang Y."/>
            <person name="Youmans B."/>
            <person name="Ayvaz T."/>
            <person name="Ross M."/>
            <person name="Santibanez J."/>
            <person name="Aqrawi P."/>
            <person name="Gross S."/>
            <person name="Joshi V."/>
            <person name="Fowler G."/>
            <person name="Nazareth L."/>
            <person name="Reid J."/>
            <person name="Worley K."/>
            <person name="Petrosino J."/>
            <person name="Highlander S."/>
            <person name="Gibbs R."/>
        </authorList>
    </citation>
    <scope>NUCLEOTIDE SEQUENCE [LARGE SCALE GENOMIC DNA]</scope>
    <source>
        <strain evidence="1">ATCC 33030</strain>
    </source>
</reference>
<comment type="caution">
    <text evidence="1">The sequence shown here is derived from an EMBL/GenBank/DDBJ whole genome shotgun (WGS) entry which is preliminary data.</text>
</comment>